<sequence length="421" mass="47786">MEKRKQSDRHPRPESKKRSEKHKASDTRWRTNVAKSFQSLKDAVQQCNPNSPKPANKKKTRASILNETVTCVKTLEQKIQELCKISNDRKRSENDKTWSECLNLDYFRNAFDTLENDLNPCTRNKVLDQNYSAERENEILRKLSKLKVNNDERNGKPASQQLHLKSNSTSTTLSSICLNNTIPAPYLSFLLPIAPSHNFQSSTSTYIPQANANTGSNHNDFELSSCQSSFSFSCDNSTSFTPTKTVAKKVNKSKIKFTKPRLASNVRRRLNMDSVNEIIYQGNKSDDGPQFKEDELFQFLPITNQTDKTSLPDDLKDIILQDLGPPEVNLDDLKDISTQDLGPPEANLVFSSEQSESAHSDTDIDIGANTNAQENRERQNQQSALEGIEDQELLNFLIDNWELYGPDIIPELGVIENWLKQ</sequence>
<feature type="region of interest" description="Disordered" evidence="1">
    <location>
        <begin position="145"/>
        <end position="166"/>
    </location>
</feature>
<protein>
    <recommendedName>
        <fullName evidence="2">BHLH domain-containing protein</fullName>
    </recommendedName>
</protein>
<comment type="caution">
    <text evidence="3">The sequence shown here is derived from an EMBL/GenBank/DDBJ whole genome shotgun (WGS) entry which is preliminary data.</text>
</comment>
<gene>
    <name evidence="3" type="ORF">B4U79_17797</name>
</gene>
<keyword evidence="4" id="KW-1185">Reference proteome</keyword>
<proteinExistence type="predicted"/>
<dbReference type="Gene3D" id="4.10.280.10">
    <property type="entry name" value="Helix-loop-helix DNA-binding domain"/>
    <property type="match status" value="1"/>
</dbReference>
<reference evidence="3 4" key="1">
    <citation type="journal article" date="2018" name="Gigascience">
        <title>Genomes of trombidid mites reveal novel predicted allergens and laterally-transferred genes associated with secondary metabolism.</title>
        <authorList>
            <person name="Dong X."/>
            <person name="Chaisiri K."/>
            <person name="Xia D."/>
            <person name="Armstrong S.D."/>
            <person name="Fang Y."/>
            <person name="Donnelly M.J."/>
            <person name="Kadowaki T."/>
            <person name="McGarry J.W."/>
            <person name="Darby A.C."/>
            <person name="Makepeace B.L."/>
        </authorList>
    </citation>
    <scope>NUCLEOTIDE SEQUENCE [LARGE SCALE GENOMIC DNA]</scope>
    <source>
        <strain evidence="3">UoL-WK</strain>
    </source>
</reference>
<organism evidence="3 4">
    <name type="scientific">Dinothrombium tinctorium</name>
    <dbReference type="NCBI Taxonomy" id="1965070"/>
    <lineage>
        <taxon>Eukaryota</taxon>
        <taxon>Metazoa</taxon>
        <taxon>Ecdysozoa</taxon>
        <taxon>Arthropoda</taxon>
        <taxon>Chelicerata</taxon>
        <taxon>Arachnida</taxon>
        <taxon>Acari</taxon>
        <taxon>Acariformes</taxon>
        <taxon>Trombidiformes</taxon>
        <taxon>Prostigmata</taxon>
        <taxon>Anystina</taxon>
        <taxon>Parasitengona</taxon>
        <taxon>Trombidioidea</taxon>
        <taxon>Trombidiidae</taxon>
        <taxon>Dinothrombium</taxon>
    </lineage>
</organism>
<dbReference type="PROSITE" id="PS50888">
    <property type="entry name" value="BHLH"/>
    <property type="match status" value="1"/>
</dbReference>
<feature type="region of interest" description="Disordered" evidence="1">
    <location>
        <begin position="1"/>
        <end position="31"/>
    </location>
</feature>
<dbReference type="SUPFAM" id="SSF47459">
    <property type="entry name" value="HLH, helix-loop-helix DNA-binding domain"/>
    <property type="match status" value="1"/>
</dbReference>
<dbReference type="InterPro" id="IPR011598">
    <property type="entry name" value="bHLH_dom"/>
</dbReference>
<evidence type="ECO:0000313" key="3">
    <source>
        <dbReference type="EMBL" id="RWS08226.1"/>
    </source>
</evidence>
<dbReference type="InterPro" id="IPR036638">
    <property type="entry name" value="HLH_DNA-bd_sf"/>
</dbReference>
<feature type="domain" description="BHLH" evidence="2">
    <location>
        <begin position="17"/>
        <end position="75"/>
    </location>
</feature>
<evidence type="ECO:0000256" key="1">
    <source>
        <dbReference type="SAM" id="MobiDB-lite"/>
    </source>
</evidence>
<accession>A0A443QZ02</accession>
<feature type="compositionally biased region" description="Basic and acidic residues" evidence="1">
    <location>
        <begin position="1"/>
        <end position="29"/>
    </location>
</feature>
<dbReference type="EMBL" id="NCKU01003073">
    <property type="protein sequence ID" value="RWS08226.1"/>
    <property type="molecule type" value="Genomic_DNA"/>
</dbReference>
<dbReference type="GO" id="GO:0046983">
    <property type="term" value="F:protein dimerization activity"/>
    <property type="evidence" value="ECO:0007669"/>
    <property type="project" value="InterPro"/>
</dbReference>
<name>A0A443QZ02_9ACAR</name>
<dbReference type="AlphaFoldDB" id="A0A443QZ02"/>
<evidence type="ECO:0000259" key="2">
    <source>
        <dbReference type="PROSITE" id="PS50888"/>
    </source>
</evidence>
<dbReference type="Proteomes" id="UP000285301">
    <property type="component" value="Unassembled WGS sequence"/>
</dbReference>
<evidence type="ECO:0000313" key="4">
    <source>
        <dbReference type="Proteomes" id="UP000285301"/>
    </source>
</evidence>